<evidence type="ECO:0000313" key="2">
    <source>
        <dbReference type="EMBL" id="EKC49469.1"/>
    </source>
</evidence>
<accession>K1S287</accession>
<feature type="region of interest" description="Disordered" evidence="1">
    <location>
        <begin position="231"/>
        <end position="253"/>
    </location>
</feature>
<dbReference type="Gene3D" id="3.40.1360.10">
    <property type="match status" value="1"/>
</dbReference>
<dbReference type="Pfam" id="PF13155">
    <property type="entry name" value="Toprim_2"/>
    <property type="match status" value="1"/>
</dbReference>
<protein>
    <submittedName>
        <fullName evidence="2">Uncharacterized protein</fullName>
    </submittedName>
</protein>
<gene>
    <name evidence="2" type="ORF">OBE_14626</name>
</gene>
<dbReference type="EMBL" id="AJWZ01010087">
    <property type="protein sequence ID" value="EKC49469.1"/>
    <property type="molecule type" value="Genomic_DNA"/>
</dbReference>
<dbReference type="AlphaFoldDB" id="K1S287"/>
<organism evidence="2">
    <name type="scientific">human gut metagenome</name>
    <dbReference type="NCBI Taxonomy" id="408170"/>
    <lineage>
        <taxon>unclassified sequences</taxon>
        <taxon>metagenomes</taxon>
        <taxon>organismal metagenomes</taxon>
    </lineage>
</organism>
<proteinExistence type="predicted"/>
<comment type="caution">
    <text evidence="2">The sequence shown here is derived from an EMBL/GenBank/DDBJ whole genome shotgun (WGS) entry which is preliminary data.</text>
</comment>
<evidence type="ECO:0000256" key="1">
    <source>
        <dbReference type="SAM" id="MobiDB-lite"/>
    </source>
</evidence>
<name>K1S287_9ZZZZ</name>
<reference evidence="2" key="1">
    <citation type="journal article" date="2013" name="Environ. Microbiol.">
        <title>Microbiota from the distal guts of lean and obese adolescents exhibit partial functional redundancy besides clear differences in community structure.</title>
        <authorList>
            <person name="Ferrer M."/>
            <person name="Ruiz A."/>
            <person name="Lanza F."/>
            <person name="Haange S.B."/>
            <person name="Oberbach A."/>
            <person name="Till H."/>
            <person name="Bargiela R."/>
            <person name="Campoy C."/>
            <person name="Segura M.T."/>
            <person name="Richter M."/>
            <person name="von Bergen M."/>
            <person name="Seifert J."/>
            <person name="Suarez A."/>
        </authorList>
    </citation>
    <scope>NUCLEOTIDE SEQUENCE</scope>
</reference>
<sequence length="253" mass="29140">MPALPKTPLAEAKRIYWFESAYDAMAYYQLNQKWDKELRKGVFVSTGGAPSQQQFKAMIKATPHAYHHLCFDGDRAGQIFAINFALTHAGKTFTSNVTKDDKLLVRISGEENQNYEIKLEPFDFHRIIGTLLRPKEIYREDGTLDYRTIGDGYLQEMSMVCQDEYEIALAEGSASEETLEGMRQNIMAIEDAIRNLPAPGEDSTDLIVYEPAEKGYKDWNEQLLAKIRLQESVHEEPARREEPEQERQARFHR</sequence>